<evidence type="ECO:0000256" key="6">
    <source>
        <dbReference type="ARBA" id="ARBA00022888"/>
    </source>
</evidence>
<dbReference type="PANTHER" id="PTHR30073:SF5">
    <property type="entry name" value="ASPARTATE--AMMONIA LIGASE"/>
    <property type="match status" value="1"/>
</dbReference>
<dbReference type="HAMAP" id="MF_00555">
    <property type="entry name" value="AsnA"/>
    <property type="match status" value="1"/>
</dbReference>
<reference evidence="8" key="1">
    <citation type="submission" date="2022-08" db="EMBL/GenBank/DDBJ databases">
        <title>Novel sulfate-reducing endosymbionts in the free-living metamonad Anaeramoeba.</title>
        <authorList>
            <person name="Jerlstrom-Hultqvist J."/>
            <person name="Cepicka I."/>
            <person name="Gallot-Lavallee L."/>
            <person name="Salas-Leiva D."/>
            <person name="Curtis B.A."/>
            <person name="Zahonova K."/>
            <person name="Pipaliya S."/>
            <person name="Dacks J."/>
            <person name="Roger A.J."/>
        </authorList>
    </citation>
    <scope>NUCLEOTIDE SEQUENCE</scope>
    <source>
        <strain evidence="8">Schooner1</strain>
    </source>
</reference>
<evidence type="ECO:0000256" key="5">
    <source>
        <dbReference type="ARBA" id="ARBA00022840"/>
    </source>
</evidence>
<dbReference type="NCBIfam" id="TIGR00669">
    <property type="entry name" value="asnA"/>
    <property type="match status" value="1"/>
</dbReference>
<evidence type="ECO:0000259" key="7">
    <source>
        <dbReference type="PROSITE" id="PS50862"/>
    </source>
</evidence>
<gene>
    <name evidence="8" type="ORF">M0813_08771</name>
</gene>
<dbReference type="GO" id="GO:0016874">
    <property type="term" value="F:ligase activity"/>
    <property type="evidence" value="ECO:0007669"/>
    <property type="project" value="UniProtKB-KW"/>
</dbReference>
<feature type="domain" description="Aminoacyl-transfer RNA synthetases class-II family profile" evidence="7">
    <location>
        <begin position="126"/>
        <end position="354"/>
    </location>
</feature>
<name>A0ABQ8X7K8_9EUKA</name>
<protein>
    <submittedName>
        <fullName evidence="8">Aspartate--ammonia ligase</fullName>
    </submittedName>
</protein>
<keyword evidence="6" id="KW-0061">Asparagine biosynthesis</keyword>
<dbReference type="PANTHER" id="PTHR30073">
    <property type="entry name" value="ASPARTATE--AMMONIA LIGASE"/>
    <property type="match status" value="1"/>
</dbReference>
<evidence type="ECO:0000256" key="2">
    <source>
        <dbReference type="ARBA" id="ARBA00022598"/>
    </source>
</evidence>
<dbReference type="Pfam" id="PF03590">
    <property type="entry name" value="AsnA"/>
    <property type="match status" value="1"/>
</dbReference>
<comment type="caution">
    <text evidence="8">The sequence shown here is derived from an EMBL/GenBank/DDBJ whole genome shotgun (WGS) entry which is preliminary data.</text>
</comment>
<dbReference type="PROSITE" id="PS50862">
    <property type="entry name" value="AA_TRNA_LIGASE_II"/>
    <property type="match status" value="1"/>
</dbReference>
<evidence type="ECO:0000313" key="9">
    <source>
        <dbReference type="Proteomes" id="UP001150062"/>
    </source>
</evidence>
<evidence type="ECO:0000256" key="4">
    <source>
        <dbReference type="ARBA" id="ARBA00022741"/>
    </source>
</evidence>
<accession>A0ABQ8X7K8</accession>
<dbReference type="InterPro" id="IPR006195">
    <property type="entry name" value="aa-tRNA-synth_II"/>
</dbReference>
<evidence type="ECO:0000313" key="8">
    <source>
        <dbReference type="EMBL" id="KAJ6228421.1"/>
    </source>
</evidence>
<keyword evidence="2 8" id="KW-0436">Ligase</keyword>
<dbReference type="PIRSF" id="PIRSF001555">
    <property type="entry name" value="Asp_ammon_ligase"/>
    <property type="match status" value="1"/>
</dbReference>
<evidence type="ECO:0000256" key="1">
    <source>
        <dbReference type="ARBA" id="ARBA00022490"/>
    </source>
</evidence>
<keyword evidence="1" id="KW-0963">Cytoplasm</keyword>
<dbReference type="Gene3D" id="3.30.930.10">
    <property type="entry name" value="Bira Bifunctional Protein, Domain 2"/>
    <property type="match status" value="1"/>
</dbReference>
<dbReference type="Proteomes" id="UP001150062">
    <property type="component" value="Unassembled WGS sequence"/>
</dbReference>
<dbReference type="SUPFAM" id="SSF55681">
    <property type="entry name" value="Class II aaRS and biotin synthetases"/>
    <property type="match status" value="1"/>
</dbReference>
<sequence>MKTQMKTIQQTTQKMEEKEKIEKLKGLLIPEKYKPLLELAKTELAILKIKDFFQTNLSFELNLTRVSAPLIVKSGTGINDQLNGIEKPVSFKIKAMNDTKVEIVQSLAKWKRMRLADYQFKTGQGIYTDMNAIRPDEELDNIHSLYVDQWDWERVISIGDRNLKFLKSIVETIYSTIVRTEKYVSFLYSQMKPILPEKIHFIHTEELEKLYPKLTPKEREYQITKKYGAVFVIGIGADLKNGSPHDGRSPDYDDWSSINNEKGYKGLNGDILVYYPILDIALELSSMGIRVDPNSLKAQLEIRACTERKDLLFHKKLLNGKLPLSIGGGIGQSRLCMFFLRKAHIGEIQTSIWPLEMRKQCKKIKYLFIVTLN</sequence>
<organism evidence="8 9">
    <name type="scientific">Anaeramoeba flamelloides</name>
    <dbReference type="NCBI Taxonomy" id="1746091"/>
    <lineage>
        <taxon>Eukaryota</taxon>
        <taxon>Metamonada</taxon>
        <taxon>Anaeramoebidae</taxon>
        <taxon>Anaeramoeba</taxon>
    </lineage>
</organism>
<keyword evidence="4" id="KW-0547">Nucleotide-binding</keyword>
<keyword evidence="9" id="KW-1185">Reference proteome</keyword>
<dbReference type="InterPro" id="IPR045864">
    <property type="entry name" value="aa-tRNA-synth_II/BPL/LPL"/>
</dbReference>
<keyword evidence="5" id="KW-0067">ATP-binding</keyword>
<keyword evidence="3" id="KW-0028">Amino-acid biosynthesis</keyword>
<dbReference type="EMBL" id="JAOAOG010000327">
    <property type="protein sequence ID" value="KAJ6228421.1"/>
    <property type="molecule type" value="Genomic_DNA"/>
</dbReference>
<dbReference type="InterPro" id="IPR004618">
    <property type="entry name" value="AsnA"/>
</dbReference>
<evidence type="ECO:0000256" key="3">
    <source>
        <dbReference type="ARBA" id="ARBA00022605"/>
    </source>
</evidence>
<proteinExistence type="inferred from homology"/>